<proteinExistence type="predicted"/>
<evidence type="ECO:0000313" key="2">
    <source>
        <dbReference type="Proteomes" id="UP000191040"/>
    </source>
</evidence>
<dbReference type="Proteomes" id="UP000191040">
    <property type="component" value="Chromosome I"/>
</dbReference>
<reference evidence="2" key="1">
    <citation type="submission" date="2017-02" db="EMBL/GenBank/DDBJ databases">
        <authorList>
            <person name="Varghese N."/>
            <person name="Submissions S."/>
        </authorList>
    </citation>
    <scope>NUCLEOTIDE SEQUENCE [LARGE SCALE GENOMIC DNA]</scope>
    <source>
        <strain evidence="2">9H-4</strain>
    </source>
</reference>
<gene>
    <name evidence="1" type="ORF">SAMN06295964_0540</name>
</gene>
<evidence type="ECO:0000313" key="1">
    <source>
        <dbReference type="EMBL" id="SKB04338.1"/>
    </source>
</evidence>
<dbReference type="EMBL" id="LT796768">
    <property type="protein sequence ID" value="SKB04338.1"/>
    <property type="molecule type" value="Genomic_DNA"/>
</dbReference>
<sequence length="100" mass="10798">MSRTRVYAAADAALLRTLAEDEPVTPERVTAASQDEEDEYDALLTAAEHGPVVVCAELDDADAPIRLRDVQSFHLDADGSGDLAWYAPQELDEVIELLGG</sequence>
<keyword evidence="2" id="KW-1185">Reference proteome</keyword>
<dbReference type="AlphaFoldDB" id="A0A1T4YRW8"/>
<accession>A0A1T4YRW8</accession>
<dbReference type="RefSeq" id="WP_078698728.1">
    <property type="nucleotide sequence ID" value="NZ_LT796768.1"/>
</dbReference>
<name>A0A1T4YRW8_9ACTN</name>
<dbReference type="OrthoDB" id="3748594at2"/>
<dbReference type="STRING" id="1736691.SAMN06295964_0540"/>
<organism evidence="1 2">
    <name type="scientific">Aeromicrobium choanae</name>
    <dbReference type="NCBI Taxonomy" id="1736691"/>
    <lineage>
        <taxon>Bacteria</taxon>
        <taxon>Bacillati</taxon>
        <taxon>Actinomycetota</taxon>
        <taxon>Actinomycetes</taxon>
        <taxon>Propionibacteriales</taxon>
        <taxon>Nocardioidaceae</taxon>
        <taxon>Aeromicrobium</taxon>
    </lineage>
</organism>
<protein>
    <submittedName>
        <fullName evidence="1">Uncharacterized protein</fullName>
    </submittedName>
</protein>